<feature type="domain" description="Toprim" evidence="15">
    <location>
        <begin position="256"/>
        <end position="337"/>
    </location>
</feature>
<evidence type="ECO:0000256" key="14">
    <source>
        <dbReference type="PIRSR" id="PIRSR002811-1"/>
    </source>
</evidence>
<keyword evidence="7 12" id="KW-0863">Zinc-finger</keyword>
<evidence type="ECO:0000256" key="4">
    <source>
        <dbReference type="ARBA" id="ARBA00022695"/>
    </source>
</evidence>
<evidence type="ECO:0000256" key="2">
    <source>
        <dbReference type="ARBA" id="ARBA00022515"/>
    </source>
</evidence>
<keyword evidence="10 12" id="KW-0238">DNA-binding</keyword>
<dbReference type="InterPro" id="IPR006295">
    <property type="entry name" value="DNA_primase_DnaG"/>
</dbReference>
<dbReference type="SUPFAM" id="SSF56731">
    <property type="entry name" value="DNA primase core"/>
    <property type="match status" value="1"/>
</dbReference>
<dbReference type="InterPro" id="IPR036977">
    <property type="entry name" value="DNA_primase_Znf_CHC2"/>
</dbReference>
<evidence type="ECO:0000256" key="13">
    <source>
        <dbReference type="PIRNR" id="PIRNR002811"/>
    </source>
</evidence>
<dbReference type="InterPro" id="IPR034151">
    <property type="entry name" value="TOPRIM_DnaG_bac"/>
</dbReference>
<dbReference type="Gene3D" id="3.90.980.10">
    <property type="entry name" value="DNA primase, catalytic core, N-terminal domain"/>
    <property type="match status" value="1"/>
</dbReference>
<evidence type="ECO:0000256" key="12">
    <source>
        <dbReference type="HAMAP-Rule" id="MF_00974"/>
    </source>
</evidence>
<dbReference type="AlphaFoldDB" id="A0A6N7VCI9"/>
<dbReference type="GO" id="GO:0003677">
    <property type="term" value="F:DNA binding"/>
    <property type="evidence" value="ECO:0007669"/>
    <property type="project" value="UniProtKB-KW"/>
</dbReference>
<protein>
    <recommendedName>
        <fullName evidence="12 13">DNA primase</fullName>
        <ecNumber evidence="12">2.7.7.101</ecNumber>
    </recommendedName>
</protein>
<evidence type="ECO:0000256" key="7">
    <source>
        <dbReference type="ARBA" id="ARBA00022771"/>
    </source>
</evidence>
<dbReference type="GO" id="GO:0006269">
    <property type="term" value="P:DNA replication, synthesis of primer"/>
    <property type="evidence" value="ECO:0007669"/>
    <property type="project" value="UniProtKB-UniRule"/>
</dbReference>
<dbReference type="Pfam" id="PF08275">
    <property type="entry name" value="DNAG_N"/>
    <property type="match status" value="1"/>
</dbReference>
<sequence length="589" mass="68195">MSWISEDDIKAIRQQADIVDVMSRYITLEKKGKDYKAICPFHDDHDPSLSISTDKQIFKCFVCGTGGNVFTFVQKIENISFLEAVCKVAELIHYPLHMDTSQFQPKVDQNQPLYDCIQSYIRFLTYELHSENGESVKRYLSQRKINEDIIKRFEIGYAPESSRSVKYLKAKGFNEQILTDTGLIRTHDLDTYAVFDNRLMIPIHDENGNPVGFTARRLNEDKDVAKYINTSETKIYHKGHLIFNYHRAKEFAKKNKRCILVEGAMDVIAFEKADIHESIACLGTACTKEQITLLKRLNVPLVVCYDGDRAGKAATYKFGKLAVDYGLNFSIVKNTTGKDPDEIFNELGKDELYLSVHKTVSFVEFLFDYLPNQYDLDNYEDKKKFTSEMQSFIERTCTDFEKADYYSRIRDLTGFDLSLQSENIPAPKKESRNNAAVVRNIEPLKNGRTLAEHGVLWMILNSKLAADQFKDQIGFFQDPVCEELSLYCYDMYRNMDHIDFDVLMSYIEKEDVRNLLVSLMENPFHVDGYNEDFFNDSLMKIKECTLQDQIDNLNDQIKNVQDPMLKISLASKKQVLIIQRNEILHRKEG</sequence>
<dbReference type="PANTHER" id="PTHR30313:SF2">
    <property type="entry name" value="DNA PRIMASE"/>
    <property type="match status" value="1"/>
</dbReference>
<dbReference type="GO" id="GO:0000428">
    <property type="term" value="C:DNA-directed RNA polymerase complex"/>
    <property type="evidence" value="ECO:0007669"/>
    <property type="project" value="UniProtKB-KW"/>
</dbReference>
<evidence type="ECO:0000256" key="3">
    <source>
        <dbReference type="ARBA" id="ARBA00022679"/>
    </source>
</evidence>
<keyword evidence="8 12" id="KW-0862">Zinc</keyword>
<dbReference type="PIRSF" id="PIRSF002811">
    <property type="entry name" value="DnaG"/>
    <property type="match status" value="1"/>
</dbReference>
<dbReference type="GO" id="GO:0008270">
    <property type="term" value="F:zinc ion binding"/>
    <property type="evidence" value="ECO:0007669"/>
    <property type="project" value="UniProtKB-UniRule"/>
</dbReference>
<keyword evidence="4 12" id="KW-0548">Nucleotidyltransferase</keyword>
<dbReference type="RefSeq" id="WP_154555186.1">
    <property type="nucleotide sequence ID" value="NZ_VUMR01000002.1"/>
</dbReference>
<dbReference type="InterPro" id="IPR050219">
    <property type="entry name" value="DnaG_primase"/>
</dbReference>
<dbReference type="Pfam" id="PF13155">
    <property type="entry name" value="Toprim_2"/>
    <property type="match status" value="1"/>
</dbReference>
<evidence type="ECO:0000256" key="1">
    <source>
        <dbReference type="ARBA" id="ARBA00022478"/>
    </source>
</evidence>
<keyword evidence="9" id="KW-0460">Magnesium</keyword>
<keyword evidence="5 12" id="KW-0235">DNA replication</keyword>
<dbReference type="GO" id="GO:0003899">
    <property type="term" value="F:DNA-directed RNA polymerase activity"/>
    <property type="evidence" value="ECO:0007669"/>
    <property type="project" value="UniProtKB-UniRule"/>
</dbReference>
<evidence type="ECO:0000256" key="11">
    <source>
        <dbReference type="ARBA" id="ARBA00023163"/>
    </source>
</evidence>
<comment type="subunit">
    <text evidence="12">Monomer. Interacts with DnaB.</text>
</comment>
<dbReference type="PROSITE" id="PS50880">
    <property type="entry name" value="TOPRIM"/>
    <property type="match status" value="1"/>
</dbReference>
<comment type="caution">
    <text evidence="16">The sequence shown here is derived from an EMBL/GenBank/DDBJ whole genome shotgun (WGS) entry which is preliminary data.</text>
</comment>
<dbReference type="SMART" id="SM00493">
    <property type="entry name" value="TOPRIM"/>
    <property type="match status" value="1"/>
</dbReference>
<dbReference type="Pfam" id="PF01807">
    <property type="entry name" value="Zn_ribbon_DnaG"/>
    <property type="match status" value="1"/>
</dbReference>
<dbReference type="GeneID" id="93157794"/>
<keyword evidence="6 12" id="KW-0479">Metal-binding</keyword>
<comment type="cofactor">
    <cofactor evidence="12 13 14">
        <name>Zn(2+)</name>
        <dbReference type="ChEBI" id="CHEBI:29105"/>
    </cofactor>
    <text evidence="12 13 14">Binds 1 zinc ion per monomer.</text>
</comment>
<comment type="catalytic activity">
    <reaction evidence="12">
        <text>ssDNA + n NTP = ssDNA/pppN(pN)n-1 hybrid + (n-1) diphosphate.</text>
        <dbReference type="EC" id="2.7.7.101"/>
    </reaction>
</comment>
<feature type="zinc finger region" description="CHC2-type" evidence="12 14">
    <location>
        <begin position="39"/>
        <end position="63"/>
    </location>
</feature>
<dbReference type="InterPro" id="IPR030846">
    <property type="entry name" value="DnaG_bac"/>
</dbReference>
<evidence type="ECO:0000313" key="17">
    <source>
        <dbReference type="Proteomes" id="UP000434241"/>
    </source>
</evidence>
<keyword evidence="3 12" id="KW-0808">Transferase</keyword>
<organism evidence="16 17">
    <name type="scientific">Holdemanella porci</name>
    <dbReference type="NCBI Taxonomy" id="2652276"/>
    <lineage>
        <taxon>Bacteria</taxon>
        <taxon>Bacillati</taxon>
        <taxon>Bacillota</taxon>
        <taxon>Erysipelotrichia</taxon>
        <taxon>Erysipelotrichales</taxon>
        <taxon>Erysipelotrichaceae</taxon>
        <taxon>Holdemanella</taxon>
    </lineage>
</organism>
<evidence type="ECO:0000256" key="9">
    <source>
        <dbReference type="ARBA" id="ARBA00022842"/>
    </source>
</evidence>
<keyword evidence="11 12" id="KW-0804">Transcription</keyword>
<reference evidence="16 17" key="1">
    <citation type="submission" date="2019-08" db="EMBL/GenBank/DDBJ databases">
        <title>In-depth cultivation of the pig gut microbiome towards novel bacterial diversity and tailored functional studies.</title>
        <authorList>
            <person name="Wylensek D."/>
            <person name="Hitch T.C.A."/>
            <person name="Clavel T."/>
        </authorList>
    </citation>
    <scope>NUCLEOTIDE SEQUENCE [LARGE SCALE GENOMIC DNA]</scope>
    <source>
        <strain evidence="16 17">LKV-472-APC-3</strain>
    </source>
</reference>
<dbReference type="EC" id="2.7.7.101" evidence="12"/>
<dbReference type="NCBIfam" id="TIGR01391">
    <property type="entry name" value="dnaG"/>
    <property type="match status" value="1"/>
</dbReference>
<dbReference type="InterPro" id="IPR037068">
    <property type="entry name" value="DNA_primase_core_N_sf"/>
</dbReference>
<name>A0A6N7VCI9_9FIRM</name>
<comment type="domain">
    <text evidence="12">Contains an N-terminal zinc-binding domain, a central core domain that contains the primase activity, and a C-terminal DnaB-binding domain.</text>
</comment>
<evidence type="ECO:0000256" key="5">
    <source>
        <dbReference type="ARBA" id="ARBA00022705"/>
    </source>
</evidence>
<keyword evidence="2 12" id="KW-0639">Primosome</keyword>
<evidence type="ECO:0000313" key="16">
    <source>
        <dbReference type="EMBL" id="MSS55437.1"/>
    </source>
</evidence>
<dbReference type="CDD" id="cd03364">
    <property type="entry name" value="TOPRIM_DnaG_primases"/>
    <property type="match status" value="1"/>
</dbReference>
<dbReference type="GO" id="GO:1990077">
    <property type="term" value="C:primosome complex"/>
    <property type="evidence" value="ECO:0007669"/>
    <property type="project" value="UniProtKB-KW"/>
</dbReference>
<dbReference type="Gene3D" id="3.90.580.10">
    <property type="entry name" value="Zinc finger, CHC2-type domain"/>
    <property type="match status" value="1"/>
</dbReference>
<dbReference type="InterPro" id="IPR006171">
    <property type="entry name" value="TOPRIM_dom"/>
</dbReference>
<dbReference type="GO" id="GO:0005737">
    <property type="term" value="C:cytoplasm"/>
    <property type="evidence" value="ECO:0007669"/>
    <property type="project" value="TreeGrafter"/>
</dbReference>
<evidence type="ECO:0000256" key="6">
    <source>
        <dbReference type="ARBA" id="ARBA00022723"/>
    </source>
</evidence>
<keyword evidence="1 12" id="KW-0240">DNA-directed RNA polymerase</keyword>
<dbReference type="InterPro" id="IPR013264">
    <property type="entry name" value="DNAG_N"/>
</dbReference>
<dbReference type="Proteomes" id="UP000434241">
    <property type="component" value="Unassembled WGS sequence"/>
</dbReference>
<dbReference type="HAMAP" id="MF_00974">
    <property type="entry name" value="DNA_primase_DnaG"/>
    <property type="match status" value="1"/>
</dbReference>
<dbReference type="SUPFAM" id="SSF57783">
    <property type="entry name" value="Zinc beta-ribbon"/>
    <property type="match status" value="1"/>
</dbReference>
<evidence type="ECO:0000259" key="15">
    <source>
        <dbReference type="PROSITE" id="PS50880"/>
    </source>
</evidence>
<dbReference type="InterPro" id="IPR016136">
    <property type="entry name" value="DNA_helicase_N/primase_C"/>
</dbReference>
<dbReference type="SMART" id="SM00400">
    <property type="entry name" value="ZnF_CHCC"/>
    <property type="match status" value="1"/>
</dbReference>
<comment type="similarity">
    <text evidence="12 13">Belongs to the DnaG primase family.</text>
</comment>
<dbReference type="FunFam" id="3.90.580.10:FF:000001">
    <property type="entry name" value="DNA primase"/>
    <property type="match status" value="1"/>
</dbReference>
<dbReference type="InterPro" id="IPR002694">
    <property type="entry name" value="Znf_CHC2"/>
</dbReference>
<keyword evidence="17" id="KW-1185">Reference proteome</keyword>
<dbReference type="EMBL" id="VUMR01000002">
    <property type="protein sequence ID" value="MSS55437.1"/>
    <property type="molecule type" value="Genomic_DNA"/>
</dbReference>
<evidence type="ECO:0000256" key="8">
    <source>
        <dbReference type="ARBA" id="ARBA00022833"/>
    </source>
</evidence>
<dbReference type="Gene3D" id="3.40.1360.10">
    <property type="match status" value="1"/>
</dbReference>
<accession>A0A6N7VCI9</accession>
<comment type="function">
    <text evidence="12 13">RNA polymerase that catalyzes the synthesis of short RNA molecules used as primers for DNA polymerase during DNA replication.</text>
</comment>
<proteinExistence type="inferred from homology"/>
<evidence type="ECO:0000256" key="10">
    <source>
        <dbReference type="ARBA" id="ARBA00023125"/>
    </source>
</evidence>
<dbReference type="Gene3D" id="1.10.860.10">
    <property type="entry name" value="DNAb Helicase, Chain A"/>
    <property type="match status" value="1"/>
</dbReference>
<dbReference type="PANTHER" id="PTHR30313">
    <property type="entry name" value="DNA PRIMASE"/>
    <property type="match status" value="1"/>
</dbReference>
<gene>
    <name evidence="12 16" type="primary">dnaG</name>
    <name evidence="16" type="ORF">FYJ55_00560</name>
</gene>